<keyword evidence="1" id="KW-0808">Transferase</keyword>
<dbReference type="FunCoup" id="A0A2T3A9E4">
    <property type="interactions" value="117"/>
</dbReference>
<name>A0A2T3A9E4_9PEZI</name>
<sequence length="342" mass="37960">MAVSAFDLPQVWQKPTAEELIDALHQLRVDPPVWNLKISRAEIFKHQDTTTQHQREIAAYLSAVIKSELAWIDDDEDKETIWTEASKRFSERCGRSAMGEIVRRWPFESDDYQPFDLIVREPPLTGDNLGLKTWGSSYVLAQMLHTIGETSLSHLLRKDSSRPPVLELGSGTGLLGLAAAATWQTLVILTDLPEIMSNLAYNVSQNRATIEERGGTMKAGALTWGGNGGDEIDPVLFTTKNSFRIIIVADPLYDDVHPGLLAGAIDEQLSYDQEARAMVMVPQRDATTVKLLSAFRLEMGAKATPLVCLEERIVAGQDDWGADDDEEAGHVKCWLGVFGRQQ</sequence>
<dbReference type="Gene3D" id="3.40.50.150">
    <property type="entry name" value="Vaccinia Virus protein VP39"/>
    <property type="match status" value="1"/>
</dbReference>
<dbReference type="GO" id="GO:0008757">
    <property type="term" value="F:S-adenosylmethionine-dependent methyltransferase activity"/>
    <property type="evidence" value="ECO:0007669"/>
    <property type="project" value="UniProtKB-ARBA"/>
</dbReference>
<dbReference type="PANTHER" id="PTHR14614:SF156">
    <property type="entry name" value="PROTEIN-LYSINE N-METHYLTRANSFERASE EFM2"/>
    <property type="match status" value="1"/>
</dbReference>
<accession>A0A2T3A9E4</accession>
<protein>
    <submittedName>
        <fullName evidence="1">Putative methyltransferase-domain-containing protein</fullName>
    </submittedName>
</protein>
<dbReference type="InterPro" id="IPR019410">
    <property type="entry name" value="Methyltransf_16"/>
</dbReference>
<dbReference type="GO" id="GO:0005829">
    <property type="term" value="C:cytosol"/>
    <property type="evidence" value="ECO:0007669"/>
    <property type="project" value="TreeGrafter"/>
</dbReference>
<dbReference type="AlphaFoldDB" id="A0A2T3A9E4"/>
<dbReference type="InParanoid" id="A0A2T3A9E4"/>
<dbReference type="GO" id="GO:0032259">
    <property type="term" value="P:methylation"/>
    <property type="evidence" value="ECO:0007669"/>
    <property type="project" value="UniProtKB-KW"/>
</dbReference>
<keyword evidence="1" id="KW-0489">Methyltransferase</keyword>
<keyword evidence="2" id="KW-1185">Reference proteome</keyword>
<organism evidence="1 2">
    <name type="scientific">Coniella lustricola</name>
    <dbReference type="NCBI Taxonomy" id="2025994"/>
    <lineage>
        <taxon>Eukaryota</taxon>
        <taxon>Fungi</taxon>
        <taxon>Dikarya</taxon>
        <taxon>Ascomycota</taxon>
        <taxon>Pezizomycotina</taxon>
        <taxon>Sordariomycetes</taxon>
        <taxon>Sordariomycetidae</taxon>
        <taxon>Diaporthales</taxon>
        <taxon>Schizoparmaceae</taxon>
        <taxon>Coniella</taxon>
    </lineage>
</organism>
<dbReference type="InterPro" id="IPR029063">
    <property type="entry name" value="SAM-dependent_MTases_sf"/>
</dbReference>
<dbReference type="SUPFAM" id="SSF53335">
    <property type="entry name" value="S-adenosyl-L-methionine-dependent methyltransferases"/>
    <property type="match status" value="1"/>
</dbReference>
<dbReference type="STRING" id="2025994.A0A2T3A9E4"/>
<dbReference type="Proteomes" id="UP000241462">
    <property type="component" value="Unassembled WGS sequence"/>
</dbReference>
<evidence type="ECO:0000313" key="2">
    <source>
        <dbReference type="Proteomes" id="UP000241462"/>
    </source>
</evidence>
<dbReference type="PANTHER" id="PTHR14614">
    <property type="entry name" value="HEPATOCELLULAR CARCINOMA-ASSOCIATED ANTIGEN"/>
    <property type="match status" value="1"/>
</dbReference>
<dbReference type="EMBL" id="KZ678432">
    <property type="protein sequence ID" value="PSR87186.1"/>
    <property type="molecule type" value="Genomic_DNA"/>
</dbReference>
<dbReference type="OrthoDB" id="433955at2759"/>
<gene>
    <name evidence="1" type="ORF">BD289DRAFT_367498</name>
</gene>
<evidence type="ECO:0000313" key="1">
    <source>
        <dbReference type="EMBL" id="PSR87186.1"/>
    </source>
</evidence>
<reference evidence="1 2" key="1">
    <citation type="journal article" date="2018" name="Mycol. Prog.">
        <title>Coniella lustricola, a new species from submerged detritus.</title>
        <authorList>
            <person name="Raudabaugh D.B."/>
            <person name="Iturriaga T."/>
            <person name="Carver A."/>
            <person name="Mondo S."/>
            <person name="Pangilinan J."/>
            <person name="Lipzen A."/>
            <person name="He G."/>
            <person name="Amirebrahimi M."/>
            <person name="Grigoriev I.V."/>
            <person name="Miller A.N."/>
        </authorList>
    </citation>
    <scope>NUCLEOTIDE SEQUENCE [LARGE SCALE GENOMIC DNA]</scope>
    <source>
        <strain evidence="1 2">B22-T-1</strain>
    </source>
</reference>
<proteinExistence type="predicted"/>
<dbReference type="Pfam" id="PF10294">
    <property type="entry name" value="Methyltransf_16"/>
    <property type="match status" value="1"/>
</dbReference>